<dbReference type="OrthoDB" id="163266at2"/>
<proteinExistence type="predicted"/>
<dbReference type="SUPFAM" id="SSF50475">
    <property type="entry name" value="FMN-binding split barrel"/>
    <property type="match status" value="1"/>
</dbReference>
<gene>
    <name evidence="1" type="ORF">MTAB308_1451</name>
</gene>
<evidence type="ECO:0008006" key="3">
    <source>
        <dbReference type="Google" id="ProtNLM"/>
    </source>
</evidence>
<evidence type="ECO:0000313" key="1">
    <source>
        <dbReference type="EMBL" id="SPM27966.1"/>
    </source>
</evidence>
<protein>
    <recommendedName>
        <fullName evidence="3">Nitroreductase</fullName>
    </recommendedName>
</protein>
<dbReference type="EMBL" id="FTRV01000010">
    <property type="protein sequence ID" value="SPM27966.1"/>
    <property type="molecule type" value="Genomic_DNA"/>
</dbReference>
<dbReference type="GO" id="GO:0016491">
    <property type="term" value="F:oxidoreductase activity"/>
    <property type="evidence" value="ECO:0007669"/>
    <property type="project" value="InterPro"/>
</dbReference>
<keyword evidence="2" id="KW-1185">Reference proteome</keyword>
<dbReference type="NCBIfam" id="TIGR00026">
    <property type="entry name" value="hi_GC_TIGR00026"/>
    <property type="match status" value="1"/>
</dbReference>
<dbReference type="AlphaFoldDB" id="A0A2U3N8X1"/>
<organism evidence="1 2">
    <name type="scientific">Mycobacterium terramassiliense</name>
    <dbReference type="NCBI Taxonomy" id="1841859"/>
    <lineage>
        <taxon>Bacteria</taxon>
        <taxon>Bacillati</taxon>
        <taxon>Actinomycetota</taxon>
        <taxon>Actinomycetes</taxon>
        <taxon>Mycobacteriales</taxon>
        <taxon>Mycobacteriaceae</taxon>
        <taxon>Mycobacterium</taxon>
    </lineage>
</organism>
<sequence length="164" mass="18180">MGRTAHESVFAAIGARLLRSRHLTRAPTWIYRARAGALFGSRILMLEHIGRKSGAPRYAVLEVVGHPGADAYLVASGFGRKAQWFRNIEANPRVRVYVGSHAPRRATARVLDRAEADRTLAAYRERHPGTWERFRPVLENTLGAPITDTDSPLPIVELRCGSGD</sequence>
<reference evidence="1 2" key="1">
    <citation type="submission" date="2017-01" db="EMBL/GenBank/DDBJ databases">
        <authorList>
            <consortium name="Urmite Genomes"/>
        </authorList>
    </citation>
    <scope>NUCLEOTIDE SEQUENCE [LARGE SCALE GENOMIC DNA]</scope>
    <source>
        <strain evidence="1 2">AB308</strain>
    </source>
</reference>
<dbReference type="InterPro" id="IPR004378">
    <property type="entry name" value="F420H2_quin_Rdtase"/>
</dbReference>
<name>A0A2U3N8X1_9MYCO</name>
<dbReference type="Proteomes" id="UP000241595">
    <property type="component" value="Unassembled WGS sequence"/>
</dbReference>
<dbReference type="Gene3D" id="2.30.110.10">
    <property type="entry name" value="Electron Transport, Fmn-binding Protein, Chain A"/>
    <property type="match status" value="1"/>
</dbReference>
<dbReference type="STRING" id="1841859.GCA_900157385_01448"/>
<evidence type="ECO:0000313" key="2">
    <source>
        <dbReference type="Proteomes" id="UP000241595"/>
    </source>
</evidence>
<dbReference type="RefSeq" id="WP_077098801.1">
    <property type="nucleotide sequence ID" value="NZ_LT717699.1"/>
</dbReference>
<dbReference type="Pfam" id="PF04075">
    <property type="entry name" value="F420H2_quin_red"/>
    <property type="match status" value="1"/>
</dbReference>
<accession>A0A2U3N8X1</accession>
<dbReference type="InterPro" id="IPR012349">
    <property type="entry name" value="Split_barrel_FMN-bd"/>
</dbReference>